<dbReference type="PANTHER" id="PTHR19308">
    <property type="entry name" value="PHOSPHATIDYLCHOLINE TRANSFER PROTEIN"/>
    <property type="match status" value="1"/>
</dbReference>
<accession>A0A835TBU3</accession>
<evidence type="ECO:0000313" key="3">
    <source>
        <dbReference type="EMBL" id="KAG2442268.1"/>
    </source>
</evidence>
<dbReference type="EMBL" id="JAEHOC010000004">
    <property type="protein sequence ID" value="KAG2442268.1"/>
    <property type="molecule type" value="Genomic_DNA"/>
</dbReference>
<dbReference type="Proteomes" id="UP000650467">
    <property type="component" value="Unassembled WGS sequence"/>
</dbReference>
<name>A0A835TBU3_CHLIN</name>
<feature type="compositionally biased region" description="Polar residues" evidence="1">
    <location>
        <begin position="560"/>
        <end position="575"/>
    </location>
</feature>
<dbReference type="GO" id="GO:0005737">
    <property type="term" value="C:cytoplasm"/>
    <property type="evidence" value="ECO:0007669"/>
    <property type="project" value="UniProtKB-ARBA"/>
</dbReference>
<dbReference type="SUPFAM" id="SSF55961">
    <property type="entry name" value="Bet v1-like"/>
    <property type="match status" value="1"/>
</dbReference>
<dbReference type="AlphaFoldDB" id="A0A835TBU3"/>
<comment type="caution">
    <text evidence="3">The sequence shown here is derived from an EMBL/GenBank/DDBJ whole genome shotgun (WGS) entry which is preliminary data.</text>
</comment>
<gene>
    <name evidence="3" type="ORF">HXX76_002355</name>
</gene>
<feature type="region of interest" description="Disordered" evidence="1">
    <location>
        <begin position="541"/>
        <end position="597"/>
    </location>
</feature>
<reference evidence="3" key="1">
    <citation type="journal article" date="2020" name="bioRxiv">
        <title>Comparative genomics of Chlamydomonas.</title>
        <authorList>
            <person name="Craig R.J."/>
            <person name="Hasan A.R."/>
            <person name="Ness R.W."/>
            <person name="Keightley P.D."/>
        </authorList>
    </citation>
    <scope>NUCLEOTIDE SEQUENCE</scope>
    <source>
        <strain evidence="3">SAG 7.73</strain>
    </source>
</reference>
<dbReference type="OrthoDB" id="1295045at2759"/>
<evidence type="ECO:0000259" key="2">
    <source>
        <dbReference type="PROSITE" id="PS50848"/>
    </source>
</evidence>
<feature type="compositionally biased region" description="Low complexity" evidence="1">
    <location>
        <begin position="488"/>
        <end position="509"/>
    </location>
</feature>
<keyword evidence="4" id="KW-1185">Reference proteome</keyword>
<dbReference type="PROSITE" id="PS50848">
    <property type="entry name" value="START"/>
    <property type="match status" value="1"/>
</dbReference>
<feature type="domain" description="START" evidence="2">
    <location>
        <begin position="62"/>
        <end position="286"/>
    </location>
</feature>
<dbReference type="GO" id="GO:0008289">
    <property type="term" value="F:lipid binding"/>
    <property type="evidence" value="ECO:0007669"/>
    <property type="project" value="InterPro"/>
</dbReference>
<protein>
    <recommendedName>
        <fullName evidence="2">START domain-containing protein</fullName>
    </recommendedName>
</protein>
<dbReference type="InterPro" id="IPR023393">
    <property type="entry name" value="START-like_dom_sf"/>
</dbReference>
<evidence type="ECO:0000256" key="1">
    <source>
        <dbReference type="SAM" id="MobiDB-lite"/>
    </source>
</evidence>
<feature type="region of interest" description="Disordered" evidence="1">
    <location>
        <begin position="485"/>
        <end position="515"/>
    </location>
</feature>
<proteinExistence type="predicted"/>
<dbReference type="InterPro" id="IPR002913">
    <property type="entry name" value="START_lipid-bd_dom"/>
</dbReference>
<dbReference type="Gene3D" id="3.30.530.20">
    <property type="match status" value="1"/>
</dbReference>
<evidence type="ECO:0000313" key="4">
    <source>
        <dbReference type="Proteomes" id="UP000650467"/>
    </source>
</evidence>
<organism evidence="3 4">
    <name type="scientific">Chlamydomonas incerta</name>
    <dbReference type="NCBI Taxonomy" id="51695"/>
    <lineage>
        <taxon>Eukaryota</taxon>
        <taxon>Viridiplantae</taxon>
        <taxon>Chlorophyta</taxon>
        <taxon>core chlorophytes</taxon>
        <taxon>Chlorophyceae</taxon>
        <taxon>CS clade</taxon>
        <taxon>Chlamydomonadales</taxon>
        <taxon>Chlamydomonadaceae</taxon>
        <taxon>Chlamydomonas</taxon>
    </lineage>
</organism>
<sequence>MTEPGYEGVRQVVTDMHLLQFGATIGEASSELALSQQGGASAVGAGEESLFGHFDRKDAYRQGWEMIVEEHKPGLHYFVWRRYLRKGLFIYKSKTVYESATVAQITGFTYDLDFRRVWDESMACQLPIAPPSEAAAAAAAAAAGHPSAAAVMTPAMAEAKAAGGRSAFMYARTKFPPPMASREYTYVRRCWAKPDDGGSYCISRACVACPPAGVAGGRTVRVTDFVSGYVIRSSKGVFDPASPAVEVVNVYYEDPCLPSGIANMGIRRALWPMVQKAEAAFRDYLLTKVHGGLEQPLPERAALDSLDEAMNAAGAQARAAAAAADADAASCIDTMDTGRGRLGLRLGSPYVLMYRGYMGAWRGGRAALLSVLSTLMSLWANATGLFVCALGGLRTALLATAAYSRRAVRTVGGAACKSGSSCAAKLRVAARVMWRVMWPWEMLLAYSRSVACSAFNGTGSQLQRSLSASSSLLASHPLPLPADGGFKGLSYTPRSSSSSSGPGTDGSLSPKNGRRARGGLGRLILRVVKVAGAGMILGRAARSDGGADAPPPAKEDKKQPQSLPQQTASAGSQTRAVHPLVALPRGPVPMSRVPRRW</sequence>
<dbReference type="InterPro" id="IPR051213">
    <property type="entry name" value="START_lipid_transfer"/>
</dbReference>
<dbReference type="PANTHER" id="PTHR19308:SF39">
    <property type="entry name" value="PHOSPHATIDYLCHOLINE TRANSFER PROTEIN"/>
    <property type="match status" value="1"/>
</dbReference>